<dbReference type="GO" id="GO:0070403">
    <property type="term" value="F:NAD+ binding"/>
    <property type="evidence" value="ECO:0007669"/>
    <property type="project" value="InterPro"/>
</dbReference>
<dbReference type="PANTHER" id="PTHR11085">
    <property type="entry name" value="NAD-DEPENDENT PROTEIN DEACYLASE SIRTUIN-5, MITOCHONDRIAL-RELATED"/>
    <property type="match status" value="1"/>
</dbReference>
<dbReference type="GO" id="GO:0046872">
    <property type="term" value="F:metal ion binding"/>
    <property type="evidence" value="ECO:0007669"/>
    <property type="project" value="UniProtKB-KW"/>
</dbReference>
<sequence>MTSSFPEPEFTDPAVELAHRSAIRSIERVVHETATPTPPDQALDYVADLLRNGPALIVTGAGVSTASGIPDYRSPGGRLSKGRPMTYQEFAHSRAAVRRYWARAYVGIRQMRATSPNRTHFALVELERAGLISGIITQNVDGLHAEAGSRNVIALHGDMEHVVCLDCGFKEARSLFDARLEQANPGYLQSVLVDESMINPDGDVELPEQAVQSFTMVDCTQCGGWRMKPDVVYFGENVPGERRKAAAEWLDASTSLIAVGTSLAVMSGYRLVLDARGAGKPVAVINGGPGRADTKAAAVWRTDVGDALDAILDALDI</sequence>
<evidence type="ECO:0000313" key="7">
    <source>
        <dbReference type="Proteomes" id="UP000186292"/>
    </source>
</evidence>
<protein>
    <recommendedName>
        <fullName evidence="1">protein acetyllysine N-acetyltransferase</fullName>
        <ecNumber evidence="1">2.3.1.286</ecNumber>
    </recommendedName>
</protein>
<dbReference type="PANTHER" id="PTHR11085:SF10">
    <property type="entry name" value="NAD-DEPENDENT PROTEIN DEACYLASE SIRTUIN-5, MITOCHONDRIAL-RELATED"/>
    <property type="match status" value="1"/>
</dbReference>
<dbReference type="Gene3D" id="3.30.1600.10">
    <property type="entry name" value="SIR2/SIRT2 'Small Domain"/>
    <property type="match status" value="1"/>
</dbReference>
<feature type="domain" description="Deacetylase sirtuin-type" evidence="5">
    <location>
        <begin position="35"/>
        <end position="317"/>
    </location>
</feature>
<evidence type="ECO:0000256" key="1">
    <source>
        <dbReference type="ARBA" id="ARBA00012928"/>
    </source>
</evidence>
<dbReference type="OrthoDB" id="9800582at2"/>
<evidence type="ECO:0000256" key="3">
    <source>
        <dbReference type="ARBA" id="ARBA00023027"/>
    </source>
</evidence>
<feature type="binding site" evidence="4">
    <location>
        <position position="167"/>
    </location>
    <ligand>
        <name>Zn(2+)</name>
        <dbReference type="ChEBI" id="CHEBI:29105"/>
    </ligand>
</feature>
<dbReference type="InterPro" id="IPR003000">
    <property type="entry name" value="Sirtuin"/>
</dbReference>
<keyword evidence="3" id="KW-0520">NAD</keyword>
<dbReference type="InterPro" id="IPR050134">
    <property type="entry name" value="NAD-dep_sirtuin_deacylases"/>
</dbReference>
<keyword evidence="4" id="KW-0862">Zinc</keyword>
<dbReference type="SUPFAM" id="SSF52467">
    <property type="entry name" value="DHS-like NAD/FAD-binding domain"/>
    <property type="match status" value="1"/>
</dbReference>
<dbReference type="EC" id="2.3.1.286" evidence="1"/>
<reference evidence="7" key="1">
    <citation type="submission" date="2017-01" db="EMBL/GenBank/DDBJ databases">
        <authorList>
            <person name="Varghese N."/>
            <person name="Submissions S."/>
        </authorList>
    </citation>
    <scope>NUCLEOTIDE SEQUENCE [LARGE SCALE GENOMIC DNA]</scope>
    <source>
        <strain evidence="7">DSM 44531</strain>
    </source>
</reference>
<feature type="binding site" evidence="4">
    <location>
        <position position="164"/>
    </location>
    <ligand>
        <name>Zn(2+)</name>
        <dbReference type="ChEBI" id="CHEBI:29105"/>
    </ligand>
</feature>
<keyword evidence="2" id="KW-0808">Transferase</keyword>
<dbReference type="Pfam" id="PF02146">
    <property type="entry name" value="SIR2"/>
    <property type="match status" value="1"/>
</dbReference>
<dbReference type="Gene3D" id="3.40.50.1220">
    <property type="entry name" value="TPP-binding domain"/>
    <property type="match status" value="1"/>
</dbReference>
<dbReference type="EMBL" id="FTOF01000001">
    <property type="protein sequence ID" value="SIS39098.1"/>
    <property type="molecule type" value="Genomic_DNA"/>
</dbReference>
<dbReference type="InterPro" id="IPR026591">
    <property type="entry name" value="Sirtuin_cat_small_dom_sf"/>
</dbReference>
<gene>
    <name evidence="6" type="ORF">SAMN05444817_101237</name>
</gene>
<dbReference type="Proteomes" id="UP000186292">
    <property type="component" value="Unassembled WGS sequence"/>
</dbReference>
<organism evidence="6 7">
    <name type="scientific">Corynebacterium appendicis CIP 107643</name>
    <dbReference type="NCBI Taxonomy" id="1161099"/>
    <lineage>
        <taxon>Bacteria</taxon>
        <taxon>Bacillati</taxon>
        <taxon>Actinomycetota</taxon>
        <taxon>Actinomycetes</taxon>
        <taxon>Mycobacteriales</taxon>
        <taxon>Corynebacteriaceae</taxon>
        <taxon>Corynebacterium</taxon>
    </lineage>
</organism>
<keyword evidence="4" id="KW-0479">Metal-binding</keyword>
<evidence type="ECO:0000256" key="4">
    <source>
        <dbReference type="PROSITE-ProRule" id="PRU00236"/>
    </source>
</evidence>
<feature type="binding site" evidence="4">
    <location>
        <position position="219"/>
    </location>
    <ligand>
        <name>Zn(2+)</name>
        <dbReference type="ChEBI" id="CHEBI:29105"/>
    </ligand>
</feature>
<keyword evidence="7" id="KW-1185">Reference proteome</keyword>
<feature type="active site" description="Proton acceptor" evidence="4">
    <location>
        <position position="156"/>
    </location>
</feature>
<feature type="binding site" evidence="4">
    <location>
        <position position="222"/>
    </location>
    <ligand>
        <name>Zn(2+)</name>
        <dbReference type="ChEBI" id="CHEBI:29105"/>
    </ligand>
</feature>
<dbReference type="InterPro" id="IPR026590">
    <property type="entry name" value="Ssirtuin_cat_dom"/>
</dbReference>
<evidence type="ECO:0000259" key="5">
    <source>
        <dbReference type="PROSITE" id="PS50305"/>
    </source>
</evidence>
<proteinExistence type="predicted"/>
<evidence type="ECO:0000313" key="6">
    <source>
        <dbReference type="EMBL" id="SIS39098.1"/>
    </source>
</evidence>
<dbReference type="GO" id="GO:0017136">
    <property type="term" value="F:histone deacetylase activity, NAD-dependent"/>
    <property type="evidence" value="ECO:0007669"/>
    <property type="project" value="TreeGrafter"/>
</dbReference>
<evidence type="ECO:0000256" key="2">
    <source>
        <dbReference type="ARBA" id="ARBA00022679"/>
    </source>
</evidence>
<dbReference type="STRING" id="1161099.SAMN05444817_101237"/>
<dbReference type="PROSITE" id="PS50305">
    <property type="entry name" value="SIRTUIN"/>
    <property type="match status" value="1"/>
</dbReference>
<accession>A0A1N7IPV8</accession>
<name>A0A1N7IPV8_9CORY</name>
<dbReference type="InterPro" id="IPR029035">
    <property type="entry name" value="DHS-like_NAD/FAD-binding_dom"/>
</dbReference>
<dbReference type="AlphaFoldDB" id="A0A1N7IPV8"/>
<dbReference type="RefSeq" id="WP_076598212.1">
    <property type="nucleotide sequence ID" value="NZ_CP046976.1"/>
</dbReference>